<gene>
    <name evidence="1" type="ORF">BTG_23775</name>
</gene>
<evidence type="ECO:0000313" key="1">
    <source>
        <dbReference type="EMBL" id="AFQ18167.1"/>
    </source>
</evidence>
<dbReference type="AlphaFoldDB" id="A0A9W3JDD6"/>
<dbReference type="EMBL" id="CP003752">
    <property type="protein sequence ID" value="AFQ18167.1"/>
    <property type="molecule type" value="Genomic_DNA"/>
</dbReference>
<name>A0A9W3JDD6_BACTU</name>
<evidence type="ECO:0000313" key="2">
    <source>
        <dbReference type="Proteomes" id="UP000005259"/>
    </source>
</evidence>
<organism evidence="1 2">
    <name type="scientific">Bacillus thuringiensis HD-771</name>
    <dbReference type="NCBI Taxonomy" id="1218175"/>
    <lineage>
        <taxon>Bacteria</taxon>
        <taxon>Bacillati</taxon>
        <taxon>Bacillota</taxon>
        <taxon>Bacilli</taxon>
        <taxon>Bacillales</taxon>
        <taxon>Bacillaceae</taxon>
        <taxon>Bacillus</taxon>
        <taxon>Bacillus cereus group</taxon>
    </lineage>
</organism>
<dbReference type="Proteomes" id="UP000005259">
    <property type="component" value="Chromosome"/>
</dbReference>
<sequence>MRNPYDYYITPEEYEIAEKNGVCASTLRSRIYDLCWSKERAIDTPPIKNHLWREVKDVALSNGIAMKTFEKRIKLGWDLNQAITQRPMNSKEIAKMREQKKKRVFTNEQIRRARLNGISYSRLWERVKKCKWDAERAINTPILSKAQVGIMAKEASPWSKMVIPSKTTKEAASKNRENYCFKMRSIKVSNKSLKEARSISN</sequence>
<proteinExistence type="predicted"/>
<protein>
    <submittedName>
        <fullName evidence="1">Uncharacterized protein</fullName>
    </submittedName>
</protein>
<dbReference type="RefSeq" id="WP_001245743.1">
    <property type="nucleotide sequence ID" value="NC_018500.1"/>
</dbReference>
<accession>A0A9W3JDD6</accession>
<reference evidence="1 2" key="1">
    <citation type="submission" date="2012-08" db="EMBL/GenBank/DDBJ databases">
        <authorList>
            <person name="Doggett N."/>
            <person name="Teshima H."/>
            <person name="Bruce D."/>
            <person name="Detter J.C."/>
            <person name="Johnson S.L."/>
            <person name="Han C."/>
        </authorList>
    </citation>
    <scope>NUCLEOTIDE SEQUENCE [LARGE SCALE GENOMIC DNA]</scope>
    <source>
        <strain evidence="1 2">HD-771</strain>
    </source>
</reference>
<dbReference type="KEGG" id="bti:BTG_23775"/>